<evidence type="ECO:0000313" key="2">
    <source>
        <dbReference type="Proteomes" id="UP001185659"/>
    </source>
</evidence>
<name>A0ABU4APS0_9HYPH</name>
<dbReference type="Pfam" id="PF12900">
    <property type="entry name" value="Pyridox_ox_2"/>
    <property type="match status" value="1"/>
</dbReference>
<protein>
    <submittedName>
        <fullName evidence="1">Pyridoxamine 5'-phosphate oxidase family protein</fullName>
    </submittedName>
</protein>
<evidence type="ECO:0000313" key="1">
    <source>
        <dbReference type="EMBL" id="MDV6228241.1"/>
    </source>
</evidence>
<dbReference type="Proteomes" id="UP001185659">
    <property type="component" value="Unassembled WGS sequence"/>
</dbReference>
<accession>A0ABU4APS0</accession>
<proteinExistence type="predicted"/>
<gene>
    <name evidence="1" type="ORF">R2G56_18250</name>
</gene>
<reference evidence="1 2" key="1">
    <citation type="submission" date="2023-10" db="EMBL/GenBank/DDBJ databases">
        <authorList>
            <person name="Venkata Ramana C."/>
            <person name="Sasikala C."/>
            <person name="Dhurka M."/>
        </authorList>
    </citation>
    <scope>NUCLEOTIDE SEQUENCE [LARGE SCALE GENOMIC DNA]</scope>
    <source>
        <strain evidence="1 2">KCTC 32151</strain>
    </source>
</reference>
<comment type="caution">
    <text evidence="1">The sequence shown here is derived from an EMBL/GenBank/DDBJ whole genome shotgun (WGS) entry which is preliminary data.</text>
</comment>
<dbReference type="SUPFAM" id="SSF50475">
    <property type="entry name" value="FMN-binding split barrel"/>
    <property type="match status" value="1"/>
</dbReference>
<organism evidence="1 2">
    <name type="scientific">Nitratireductor aquimarinus</name>
    <dbReference type="NCBI Taxonomy" id="889300"/>
    <lineage>
        <taxon>Bacteria</taxon>
        <taxon>Pseudomonadati</taxon>
        <taxon>Pseudomonadota</taxon>
        <taxon>Alphaproteobacteria</taxon>
        <taxon>Hyphomicrobiales</taxon>
        <taxon>Phyllobacteriaceae</taxon>
        <taxon>Nitratireductor</taxon>
    </lineage>
</organism>
<dbReference type="InterPro" id="IPR012349">
    <property type="entry name" value="Split_barrel_FMN-bd"/>
</dbReference>
<keyword evidence="2" id="KW-1185">Reference proteome</keyword>
<dbReference type="EMBL" id="JAWLIP010000009">
    <property type="protein sequence ID" value="MDV6228241.1"/>
    <property type="molecule type" value="Genomic_DNA"/>
</dbReference>
<dbReference type="RefSeq" id="WP_113157042.1">
    <property type="nucleotide sequence ID" value="NZ_CP177240.1"/>
</dbReference>
<dbReference type="Gene3D" id="2.30.110.10">
    <property type="entry name" value="Electron Transport, Fmn-binding Protein, Chain A"/>
    <property type="match status" value="1"/>
</dbReference>
<sequence length="149" mass="17207">MIIRSLTEEECVAVLDRNRLGRLACARDGEPYLATIHYVHAQGSLYAFSLPGRKIDFMRANPRVSMLIEEKDEKGWRSVVVNGRFEELPNEIGHKKQREQAWQLLSQHENWWLPGGLKPVLPVTTKQPHLFFRIAVEEMSGRLADREAE</sequence>
<dbReference type="GeneID" id="99682328"/>
<dbReference type="InterPro" id="IPR024747">
    <property type="entry name" value="Pyridox_Oxase-rel"/>
</dbReference>